<sequence>MAAKNSVDSVQFPEGKGNCVLCAAVAERICQRCGDFYCSKDCQLKDWPRHRYICFPLPALVHPKSYSVLLSVEELSLEGACAVSADKCVVGAAPAPVPIIVPDIMNHNIGSNISSTSNIAPKNSVPAPIPTPLLPIPNIVSSNSGNKAKNKITSPPNAIMPPSNSLVYITGFRSANRCNIRDASEAADKAFAQVCEKINAMGNEMPKMVKPRSGFCLARHNGMFQRAKMINPLASHYARLLFIDHGVTKSRTVSDMREINDELLSLPCLSLPVQLKDVANFTITDDVIAFVSQFEGEMFVAVHKKTPGCIYVELLDPVSKMSLNDKIREFCSNKEVFENPFNKKKDVPNQQNSQKTPESNKLKQSIPYPSISGSQTTTIMPQQSVKKIEADVKNQSESVIDFQESLKKLEPENMNLEEINLTNVEKCIKSSQTNVNFEVCKTDFQRAEKDSQESLKKLEAEAMKEKFLTTDQESIKSYQTKINSDVLKNDPSKTECQTAEMESQESLKGLEAKDKNQEVIIPTGDDNVKINDPSELFSKFFRTYVNANDIHEQDEKKLSPREIFAEFLRSHAKSKDVKDSQISNFSQELNPQKEKVGKPNEITNIIIEDPIKSNQVENEEIANFKSNLGSKDNEMPKEDDKQTVAKQEIQTAPKTFSKSRDEEVKDFLTQCLASKNTLLSDNATPLKFPKLKEKLDLLSISKKSSQENGMVMPKNQPLVPPFDLVSISKKSCEENGMVMPKNQPLLNPPFELRHFSIESKDGIDVFVVDNSKISRGILGAFDSSYAYEFSTLHSRLSEITNSEPYKPVAKEYVLARFEGSWYRGRVEQIITTKSQTEYRVQYIDYTNVEDITEQDIRRYPLNFTTPCNTNLCVIQDFPHKPNPAQISYLSEVLKVHQLVHVDDVNYLNNIAMITSRSLINKLMTL</sequence>
<dbReference type="SMART" id="SM00333">
    <property type="entry name" value="TUDOR"/>
    <property type="match status" value="2"/>
</dbReference>
<name>A0A6P4EEQ6_DRORH</name>
<keyword evidence="1" id="KW-0479">Metal-binding</keyword>
<dbReference type="Gene3D" id="2.30.30.140">
    <property type="match status" value="2"/>
</dbReference>
<evidence type="ECO:0000313" key="10">
    <source>
        <dbReference type="RefSeq" id="XP_016976682.1"/>
    </source>
</evidence>
<feature type="region of interest" description="Disordered" evidence="5">
    <location>
        <begin position="341"/>
        <end position="379"/>
    </location>
</feature>
<evidence type="ECO:0000259" key="6">
    <source>
        <dbReference type="PROSITE" id="PS50304"/>
    </source>
</evidence>
<dbReference type="Gene3D" id="6.10.140.2220">
    <property type="match status" value="1"/>
</dbReference>
<keyword evidence="9" id="KW-1185">Reference proteome</keyword>
<keyword evidence="3" id="KW-0862">Zinc</keyword>
<dbReference type="InterPro" id="IPR035437">
    <property type="entry name" value="SNase_OB-fold_sf"/>
</dbReference>
<reference evidence="10" key="2">
    <citation type="submission" date="2025-04" db="UniProtKB">
        <authorList>
            <consortium name="RefSeq"/>
        </authorList>
    </citation>
    <scope>IDENTIFICATION</scope>
</reference>
<dbReference type="GeneID" id="108042758"/>
<dbReference type="InterPro" id="IPR002893">
    <property type="entry name" value="Znf_MYND"/>
</dbReference>
<feature type="compositionally biased region" description="Polar residues" evidence="5">
    <location>
        <begin position="348"/>
        <end position="363"/>
    </location>
</feature>
<organism evidence="10">
    <name type="scientific">Drosophila rhopaloa</name>
    <name type="common">Fruit fly</name>
    <dbReference type="NCBI Taxonomy" id="1041015"/>
    <lineage>
        <taxon>Eukaryota</taxon>
        <taxon>Metazoa</taxon>
        <taxon>Ecdysozoa</taxon>
        <taxon>Arthropoda</taxon>
        <taxon>Hexapoda</taxon>
        <taxon>Insecta</taxon>
        <taxon>Pterygota</taxon>
        <taxon>Neoptera</taxon>
        <taxon>Endopterygota</taxon>
        <taxon>Diptera</taxon>
        <taxon>Brachycera</taxon>
        <taxon>Muscomorpha</taxon>
        <taxon>Ephydroidea</taxon>
        <taxon>Drosophilidae</taxon>
        <taxon>Drosophila</taxon>
        <taxon>Sophophora</taxon>
    </lineage>
</organism>
<dbReference type="InterPro" id="IPR002999">
    <property type="entry name" value="Tudor"/>
</dbReference>
<dbReference type="RefSeq" id="XP_016976682.1">
    <property type="nucleotide sequence ID" value="XM_017121193.1"/>
</dbReference>
<evidence type="ECO:0000256" key="3">
    <source>
        <dbReference type="ARBA" id="ARBA00022833"/>
    </source>
</evidence>
<evidence type="ECO:0000313" key="8">
    <source>
        <dbReference type="EnsemblMetazoa" id="XP_016976682.1"/>
    </source>
</evidence>
<dbReference type="PROSITE" id="PS50865">
    <property type="entry name" value="ZF_MYND_2"/>
    <property type="match status" value="1"/>
</dbReference>
<keyword evidence="2 4" id="KW-0863">Zinc-finger</keyword>
<dbReference type="CDD" id="cd20379">
    <property type="entry name" value="Tudor_dTUD-like"/>
    <property type="match status" value="1"/>
</dbReference>
<dbReference type="SUPFAM" id="SSF144232">
    <property type="entry name" value="HIT/MYND zinc finger-like"/>
    <property type="match status" value="1"/>
</dbReference>
<dbReference type="Pfam" id="PF01753">
    <property type="entry name" value="zf-MYND"/>
    <property type="match status" value="1"/>
</dbReference>
<dbReference type="OrthoDB" id="5282002at2759"/>
<dbReference type="Proteomes" id="UP001652680">
    <property type="component" value="Unassembled WGS sequence"/>
</dbReference>
<evidence type="ECO:0000256" key="2">
    <source>
        <dbReference type="ARBA" id="ARBA00022771"/>
    </source>
</evidence>
<dbReference type="EnsemblMetazoa" id="XM_017121193.2">
    <property type="protein sequence ID" value="XP_016976682.1"/>
    <property type="gene ID" value="LOC108042758"/>
</dbReference>
<dbReference type="GO" id="GO:0005737">
    <property type="term" value="C:cytoplasm"/>
    <property type="evidence" value="ECO:0007669"/>
    <property type="project" value="UniProtKB-ARBA"/>
</dbReference>
<gene>
    <name evidence="10" type="primary">LOC108042758</name>
    <name evidence="8" type="synonym">108042758</name>
</gene>
<dbReference type="PROSITE" id="PS50304">
    <property type="entry name" value="TUDOR"/>
    <property type="match status" value="1"/>
</dbReference>
<accession>A0A6P4EEQ6</accession>
<proteinExistence type="predicted"/>
<evidence type="ECO:0000256" key="1">
    <source>
        <dbReference type="ARBA" id="ARBA00022723"/>
    </source>
</evidence>
<dbReference type="SUPFAM" id="SSF63748">
    <property type="entry name" value="Tudor/PWWP/MBT"/>
    <property type="match status" value="2"/>
</dbReference>
<evidence type="ECO:0000256" key="4">
    <source>
        <dbReference type="PROSITE-ProRule" id="PRU00134"/>
    </source>
</evidence>
<protein>
    <submittedName>
        <fullName evidence="10">Uncharacterized protein LOC108042758</fullName>
    </submittedName>
</protein>
<reference evidence="8" key="3">
    <citation type="submission" date="2025-05" db="UniProtKB">
        <authorList>
            <consortium name="EnsemblMetazoa"/>
        </authorList>
    </citation>
    <scope>IDENTIFICATION</scope>
</reference>
<reference evidence="9" key="1">
    <citation type="journal article" date="2021" name="Elife">
        <title>Highly contiguous assemblies of 101 drosophilid genomes.</title>
        <authorList>
            <person name="Kim B.Y."/>
            <person name="Wang J.R."/>
            <person name="Miller D.E."/>
            <person name="Barmina O."/>
            <person name="Delaney E."/>
            <person name="Thompson A."/>
            <person name="Comeault A.A."/>
            <person name="Peede D."/>
            <person name="D'Agostino E.R."/>
            <person name="Pelaez J."/>
            <person name="Aguilar J.M."/>
            <person name="Haji D."/>
            <person name="Matsunaga T."/>
            <person name="Armstrong E.E."/>
            <person name="Zych M."/>
            <person name="Ogawa Y."/>
            <person name="Stamenkovic-Radak M."/>
            <person name="Jelic M."/>
            <person name="Veselinovic M.S."/>
            <person name="Tanaskovic M."/>
            <person name="Eric P."/>
            <person name="Gao J.J."/>
            <person name="Katoh T.K."/>
            <person name="Toda M.J."/>
            <person name="Watabe H."/>
            <person name="Watada M."/>
            <person name="Davis J.S."/>
            <person name="Moyle L.C."/>
            <person name="Manoli G."/>
            <person name="Bertolini E."/>
            <person name="Kostal V."/>
            <person name="Hawley R.S."/>
            <person name="Takahashi A."/>
            <person name="Jones C.D."/>
            <person name="Price D.K."/>
            <person name="Whiteman N."/>
            <person name="Kopp A."/>
            <person name="Matute D.R."/>
            <person name="Petrov D.A."/>
        </authorList>
    </citation>
    <scope>NUCLEOTIDE SEQUENCE [LARGE SCALE GENOMIC DNA]</scope>
</reference>
<evidence type="ECO:0000259" key="7">
    <source>
        <dbReference type="PROSITE" id="PS50865"/>
    </source>
</evidence>
<dbReference type="GO" id="GO:0008270">
    <property type="term" value="F:zinc ion binding"/>
    <property type="evidence" value="ECO:0007669"/>
    <property type="project" value="UniProtKB-KW"/>
</dbReference>
<evidence type="ECO:0000256" key="5">
    <source>
        <dbReference type="SAM" id="MobiDB-lite"/>
    </source>
</evidence>
<evidence type="ECO:0000313" key="9">
    <source>
        <dbReference type="Proteomes" id="UP001652680"/>
    </source>
</evidence>
<dbReference type="Gene3D" id="2.40.50.90">
    <property type="match status" value="1"/>
</dbReference>
<feature type="domain" description="Tudor" evidence="6">
    <location>
        <begin position="804"/>
        <end position="866"/>
    </location>
</feature>
<dbReference type="AlphaFoldDB" id="A0A6P4EEQ6"/>
<dbReference type="Pfam" id="PF00567">
    <property type="entry name" value="TUDOR"/>
    <property type="match status" value="2"/>
</dbReference>
<feature type="domain" description="MYND-type" evidence="7">
    <location>
        <begin position="19"/>
        <end position="54"/>
    </location>
</feature>